<feature type="non-terminal residue" evidence="1">
    <location>
        <position position="1"/>
    </location>
</feature>
<comment type="caution">
    <text evidence="1">The sequence shown here is derived from an EMBL/GenBank/DDBJ whole genome shotgun (WGS) entry which is preliminary data.</text>
</comment>
<gene>
    <name evidence="1" type="ORF">RPERSI_LOCUS32321</name>
</gene>
<evidence type="ECO:0000313" key="2">
    <source>
        <dbReference type="Proteomes" id="UP000789920"/>
    </source>
</evidence>
<reference evidence="1" key="1">
    <citation type="submission" date="2021-06" db="EMBL/GenBank/DDBJ databases">
        <authorList>
            <person name="Kallberg Y."/>
            <person name="Tangrot J."/>
            <person name="Rosling A."/>
        </authorList>
    </citation>
    <scope>NUCLEOTIDE SEQUENCE</scope>
    <source>
        <strain evidence="1">MA461A</strain>
    </source>
</reference>
<protein>
    <submittedName>
        <fullName evidence="1">16563_t:CDS:1</fullName>
    </submittedName>
</protein>
<dbReference type="Proteomes" id="UP000789920">
    <property type="component" value="Unassembled WGS sequence"/>
</dbReference>
<proteinExistence type="predicted"/>
<keyword evidence="2" id="KW-1185">Reference proteome</keyword>
<accession>A0ACA9SM79</accession>
<evidence type="ECO:0000313" key="1">
    <source>
        <dbReference type="EMBL" id="CAG8842438.1"/>
    </source>
</evidence>
<dbReference type="EMBL" id="CAJVQC010134209">
    <property type="protein sequence ID" value="CAG8842438.1"/>
    <property type="molecule type" value="Genomic_DNA"/>
</dbReference>
<sequence length="56" mass="6512">LDFVSLLKIHCFVCHSEQFMSAYELELSGKAADFAVKKYHSHCQILEQVLEEFAYD</sequence>
<organism evidence="1 2">
    <name type="scientific">Racocetra persica</name>
    <dbReference type="NCBI Taxonomy" id="160502"/>
    <lineage>
        <taxon>Eukaryota</taxon>
        <taxon>Fungi</taxon>
        <taxon>Fungi incertae sedis</taxon>
        <taxon>Mucoromycota</taxon>
        <taxon>Glomeromycotina</taxon>
        <taxon>Glomeromycetes</taxon>
        <taxon>Diversisporales</taxon>
        <taxon>Gigasporaceae</taxon>
        <taxon>Racocetra</taxon>
    </lineage>
</organism>
<name>A0ACA9SM79_9GLOM</name>